<evidence type="ECO:0008006" key="3">
    <source>
        <dbReference type="Google" id="ProtNLM"/>
    </source>
</evidence>
<gene>
    <name evidence="1" type="ORF">HMPREF9944_02461</name>
</gene>
<dbReference type="STRING" id="999422.HMPREF9944_02461"/>
<protein>
    <recommendedName>
        <fullName evidence="3">DUF4738 domain-containing protein</fullName>
    </recommendedName>
</protein>
<name>H1HQL7_9BACT</name>
<accession>H1HQL7</accession>
<dbReference type="InterPro" id="IPR031762">
    <property type="entry name" value="DUF4738"/>
</dbReference>
<dbReference type="Gene3D" id="2.40.128.510">
    <property type="entry name" value="Protein of unknown function DUF4738"/>
    <property type="match status" value="1"/>
</dbReference>
<dbReference type="AlphaFoldDB" id="H1HQL7"/>
<evidence type="ECO:0000313" key="1">
    <source>
        <dbReference type="EMBL" id="EHO66074.1"/>
    </source>
</evidence>
<sequence length="266" mass="30707">MKTGTLQFITLLLGAIITVACGNKRSNTDRTPSEDLTAKQMLQGVWLNEGEYDPAFRVVGDTIFYPDTTSQPVYFQIFKDTLVLHSAITTKYLIVKQAPHLFVFKNQNGDIIRYTKTEDKSYLTYFEEKRPVALNQNRLIKRDSVIIYGNDHYHWYIQVNPTTYKVAKQTYNDDGVEVDNVYYDNIIHLSLYRGATQLYSHDFRKNDFRHQVPPEVLVQSILSDIFYTKTNTDGFHFNASVCVPDSPTSYQITIIVSFNGKVRLKV</sequence>
<dbReference type="RefSeq" id="WP_008566590.1">
    <property type="nucleotide sequence ID" value="NZ_JH594513.1"/>
</dbReference>
<dbReference type="EMBL" id="AGEK01000046">
    <property type="protein sequence ID" value="EHO66074.1"/>
    <property type="molecule type" value="Genomic_DNA"/>
</dbReference>
<proteinExistence type="predicted"/>
<evidence type="ECO:0000313" key="2">
    <source>
        <dbReference type="Proteomes" id="UP000003167"/>
    </source>
</evidence>
<reference evidence="1 2" key="1">
    <citation type="submission" date="2011-12" db="EMBL/GenBank/DDBJ databases">
        <title>The Genome Sequence of Prevotella maculosa OT 289.</title>
        <authorList>
            <consortium name="The Broad Institute Genome Sequencing Platform"/>
            <person name="Earl A."/>
            <person name="Ward D."/>
            <person name="Feldgarden M."/>
            <person name="Gevers D."/>
            <person name="Izard J."/>
            <person name="Blanton J.M."/>
            <person name="Mathney J."/>
            <person name="Tanner A.C."/>
            <person name="Dewhirst F.E."/>
            <person name="Young S.K."/>
            <person name="Zeng Q."/>
            <person name="Gargeya S."/>
            <person name="Fitzgerald M."/>
            <person name="Haas B."/>
            <person name="Abouelleil A."/>
            <person name="Alvarado L."/>
            <person name="Arachchi H.M."/>
            <person name="Berlin A."/>
            <person name="Chapman S.B."/>
            <person name="Gearin G."/>
            <person name="Goldberg J."/>
            <person name="Griggs A."/>
            <person name="Gujja S."/>
            <person name="Hansen M."/>
            <person name="Heiman D."/>
            <person name="Howarth C."/>
            <person name="Larimer J."/>
            <person name="Lui A."/>
            <person name="MacDonald P.J.P."/>
            <person name="McCowen C."/>
            <person name="Montmayeur A."/>
            <person name="Murphy C."/>
            <person name="Neiman D."/>
            <person name="Pearson M."/>
            <person name="Priest M."/>
            <person name="Roberts A."/>
            <person name="Saif S."/>
            <person name="Shea T."/>
            <person name="Sisk P."/>
            <person name="Stolte C."/>
            <person name="Sykes S."/>
            <person name="Wortman J."/>
            <person name="Nusbaum C."/>
            <person name="Birren B."/>
        </authorList>
    </citation>
    <scope>NUCLEOTIDE SEQUENCE [LARGE SCALE GENOMIC DNA]</scope>
    <source>
        <strain evidence="1 2">OT 289</strain>
    </source>
</reference>
<organism evidence="1 2">
    <name type="scientific">Segatella maculosa OT 289</name>
    <dbReference type="NCBI Taxonomy" id="999422"/>
    <lineage>
        <taxon>Bacteria</taxon>
        <taxon>Pseudomonadati</taxon>
        <taxon>Bacteroidota</taxon>
        <taxon>Bacteroidia</taxon>
        <taxon>Bacteroidales</taxon>
        <taxon>Prevotellaceae</taxon>
        <taxon>Segatella</taxon>
    </lineage>
</organism>
<dbReference type="Pfam" id="PF15889">
    <property type="entry name" value="DUF4738"/>
    <property type="match status" value="1"/>
</dbReference>
<dbReference type="PROSITE" id="PS51257">
    <property type="entry name" value="PROKAR_LIPOPROTEIN"/>
    <property type="match status" value="1"/>
</dbReference>
<comment type="caution">
    <text evidence="1">The sequence shown here is derived from an EMBL/GenBank/DDBJ whole genome shotgun (WGS) entry which is preliminary data.</text>
</comment>
<dbReference type="HOGENOM" id="CLU_1060297_0_0_10"/>
<dbReference type="Proteomes" id="UP000003167">
    <property type="component" value="Unassembled WGS sequence"/>
</dbReference>
<dbReference type="OrthoDB" id="1036657at2"/>
<dbReference type="PATRIC" id="fig|999422.3.peg.2576"/>
<keyword evidence="2" id="KW-1185">Reference proteome</keyword>